<dbReference type="AlphaFoldDB" id="A0A1R3J0A5"/>
<comment type="caution">
    <text evidence="1">The sequence shown here is derived from an EMBL/GenBank/DDBJ whole genome shotgun (WGS) entry which is preliminary data.</text>
</comment>
<protein>
    <submittedName>
        <fullName evidence="1">Uncharacterized protein</fullName>
    </submittedName>
</protein>
<reference evidence="2" key="1">
    <citation type="submission" date="2013-09" db="EMBL/GenBank/DDBJ databases">
        <title>Corchorus olitorius genome sequencing.</title>
        <authorList>
            <person name="Alam M."/>
            <person name="Haque M.S."/>
            <person name="Islam M.S."/>
            <person name="Emdad E.M."/>
            <person name="Islam M.M."/>
            <person name="Ahmed B."/>
            <person name="Halim A."/>
            <person name="Hossen Q.M.M."/>
            <person name="Hossain M.Z."/>
            <person name="Ahmed R."/>
            <person name="Khan M.M."/>
            <person name="Islam R."/>
            <person name="Rashid M.M."/>
            <person name="Khan S.A."/>
            <person name="Rahman M.S."/>
            <person name="Alam M."/>
            <person name="Yahiya A.S."/>
            <person name="Khan M.S."/>
            <person name="Azam M.S."/>
            <person name="Haque T."/>
            <person name="Lashkar M.Z.H."/>
            <person name="Akhand A.I."/>
            <person name="Morshed G."/>
            <person name="Roy S."/>
            <person name="Uddin K.S."/>
            <person name="Rabeya T."/>
            <person name="Hossain A.S."/>
            <person name="Chowdhury A."/>
            <person name="Snigdha A.R."/>
            <person name="Mortoza M.S."/>
            <person name="Matin S.A."/>
            <person name="Hoque S.M.E."/>
            <person name="Islam M.K."/>
            <person name="Roy D.K."/>
            <person name="Haider R."/>
            <person name="Moosa M.M."/>
            <person name="Elias S.M."/>
            <person name="Hasan A.M."/>
            <person name="Jahan S."/>
            <person name="Shafiuddin M."/>
            <person name="Mahmood N."/>
            <person name="Shommy N.S."/>
        </authorList>
    </citation>
    <scope>NUCLEOTIDE SEQUENCE [LARGE SCALE GENOMIC DNA]</scope>
    <source>
        <strain evidence="2">cv. O-4</strain>
    </source>
</reference>
<organism evidence="1 2">
    <name type="scientific">Corchorus olitorius</name>
    <dbReference type="NCBI Taxonomy" id="93759"/>
    <lineage>
        <taxon>Eukaryota</taxon>
        <taxon>Viridiplantae</taxon>
        <taxon>Streptophyta</taxon>
        <taxon>Embryophyta</taxon>
        <taxon>Tracheophyta</taxon>
        <taxon>Spermatophyta</taxon>
        <taxon>Magnoliopsida</taxon>
        <taxon>eudicotyledons</taxon>
        <taxon>Gunneridae</taxon>
        <taxon>Pentapetalae</taxon>
        <taxon>rosids</taxon>
        <taxon>malvids</taxon>
        <taxon>Malvales</taxon>
        <taxon>Malvaceae</taxon>
        <taxon>Grewioideae</taxon>
        <taxon>Apeibeae</taxon>
        <taxon>Corchorus</taxon>
    </lineage>
</organism>
<dbReference type="Proteomes" id="UP000187203">
    <property type="component" value="Unassembled WGS sequence"/>
</dbReference>
<dbReference type="EMBL" id="AWUE01017123">
    <property type="protein sequence ID" value="OMO88267.1"/>
    <property type="molecule type" value="Genomic_DNA"/>
</dbReference>
<keyword evidence="2" id="KW-1185">Reference proteome</keyword>
<name>A0A1R3J0A5_9ROSI</name>
<evidence type="ECO:0000313" key="2">
    <source>
        <dbReference type="Proteomes" id="UP000187203"/>
    </source>
</evidence>
<proteinExistence type="predicted"/>
<sequence>MGENFLVFSDGRGESVEDESLCEREGGNSVVDWNKARCARVGNWFKNFRYIPLTF</sequence>
<accession>A0A1R3J0A5</accession>
<gene>
    <name evidence="1" type="ORF">COLO4_20325</name>
</gene>
<evidence type="ECO:0000313" key="1">
    <source>
        <dbReference type="EMBL" id="OMO88267.1"/>
    </source>
</evidence>